<dbReference type="Proteomes" id="UP001528920">
    <property type="component" value="Unassembled WGS sequence"/>
</dbReference>
<dbReference type="RefSeq" id="WP_275111854.1">
    <property type="nucleotide sequence ID" value="NZ_JAKJSC010000012.1"/>
</dbReference>
<feature type="transmembrane region" description="Helical" evidence="1">
    <location>
        <begin position="38"/>
        <end position="59"/>
    </location>
</feature>
<proteinExistence type="predicted"/>
<sequence>MKNRNTKDVGENHIYPFIFSNLALFIGIFLSLNAANEAALPLFSISVNLFFNWSFFYLWKKKKLTHFSQHYNNLVISIFCIAALSPIIFLLIPLLFFPEITNGALLLFSWLFSFIAYFVIAKSYAWESKVEKTLNTYRMNIEEEKEDAFLEVQKLIDESDLQEFEEYIEKSQLYDERMEKYLSSKAS</sequence>
<feature type="transmembrane region" description="Helical" evidence="1">
    <location>
        <begin position="71"/>
        <end position="97"/>
    </location>
</feature>
<feature type="transmembrane region" description="Helical" evidence="1">
    <location>
        <begin position="12"/>
        <end position="32"/>
    </location>
</feature>
<keyword evidence="1" id="KW-1133">Transmembrane helix</keyword>
<reference evidence="2 3" key="1">
    <citation type="submission" date="2022-01" db="EMBL/GenBank/DDBJ databases">
        <title>Labilibaculum sp. nov, a marine bacterium isolated from Antarctica.</title>
        <authorList>
            <person name="Dai W."/>
        </authorList>
    </citation>
    <scope>NUCLEOTIDE SEQUENCE [LARGE SCALE GENOMIC DNA]</scope>
    <source>
        <strain evidence="2 3">DW002</strain>
    </source>
</reference>
<gene>
    <name evidence="2" type="ORF">L3049_21235</name>
</gene>
<keyword evidence="1" id="KW-0812">Transmembrane</keyword>
<keyword evidence="3" id="KW-1185">Reference proteome</keyword>
<feature type="transmembrane region" description="Helical" evidence="1">
    <location>
        <begin position="103"/>
        <end position="120"/>
    </location>
</feature>
<evidence type="ECO:0000256" key="1">
    <source>
        <dbReference type="SAM" id="Phobius"/>
    </source>
</evidence>
<evidence type="ECO:0000313" key="2">
    <source>
        <dbReference type="EMBL" id="MDE5420523.1"/>
    </source>
</evidence>
<evidence type="ECO:0000313" key="3">
    <source>
        <dbReference type="Proteomes" id="UP001528920"/>
    </source>
</evidence>
<organism evidence="2 3">
    <name type="scientific">Paralabilibaculum antarcticum</name>
    <dbReference type="NCBI Taxonomy" id="2912572"/>
    <lineage>
        <taxon>Bacteria</taxon>
        <taxon>Pseudomonadati</taxon>
        <taxon>Bacteroidota</taxon>
        <taxon>Bacteroidia</taxon>
        <taxon>Marinilabiliales</taxon>
        <taxon>Marinifilaceae</taxon>
        <taxon>Paralabilibaculum</taxon>
    </lineage>
</organism>
<dbReference type="EMBL" id="JAKJSC010000012">
    <property type="protein sequence ID" value="MDE5420523.1"/>
    <property type="molecule type" value="Genomic_DNA"/>
</dbReference>
<accession>A0ABT5W115</accession>
<comment type="caution">
    <text evidence="2">The sequence shown here is derived from an EMBL/GenBank/DDBJ whole genome shotgun (WGS) entry which is preliminary data.</text>
</comment>
<name>A0ABT5W115_9BACT</name>
<keyword evidence="1" id="KW-0472">Membrane</keyword>
<protein>
    <submittedName>
        <fullName evidence="2">Uncharacterized protein</fullName>
    </submittedName>
</protein>